<evidence type="ECO:0000256" key="1">
    <source>
        <dbReference type="ARBA" id="ARBA00022801"/>
    </source>
</evidence>
<dbReference type="OrthoDB" id="9812921at2"/>
<accession>A0A3B7MTZ9</accession>
<evidence type="ECO:0000256" key="3">
    <source>
        <dbReference type="SAM" id="MobiDB-lite"/>
    </source>
</evidence>
<dbReference type="InterPro" id="IPR029058">
    <property type="entry name" value="AB_hydrolase_fold"/>
</dbReference>
<gene>
    <name evidence="5" type="ORF">D3H65_14440</name>
</gene>
<reference evidence="5 6" key="1">
    <citation type="submission" date="2018-09" db="EMBL/GenBank/DDBJ databases">
        <title>Genome sequencing of strain 6GH32-13.</title>
        <authorList>
            <person name="Weon H.-Y."/>
            <person name="Heo J."/>
            <person name="Kwon S.-W."/>
        </authorList>
    </citation>
    <scope>NUCLEOTIDE SEQUENCE [LARGE SCALE GENOMIC DNA]</scope>
    <source>
        <strain evidence="5 6">5GH32-13</strain>
    </source>
</reference>
<keyword evidence="1" id="KW-0378">Hydrolase</keyword>
<dbReference type="PANTHER" id="PTHR42776">
    <property type="entry name" value="SERINE PEPTIDASE S9 FAMILY MEMBER"/>
    <property type="match status" value="1"/>
</dbReference>
<dbReference type="Pfam" id="PF00326">
    <property type="entry name" value="Peptidase_S9"/>
    <property type="match status" value="1"/>
</dbReference>
<dbReference type="AlphaFoldDB" id="A0A3B7MTZ9"/>
<evidence type="ECO:0000256" key="2">
    <source>
        <dbReference type="SAM" id="Coils"/>
    </source>
</evidence>
<dbReference type="Proteomes" id="UP000263900">
    <property type="component" value="Chromosome"/>
</dbReference>
<dbReference type="KEGG" id="pseg:D3H65_14440"/>
<organism evidence="5 6">
    <name type="scientific">Paraflavitalea soli</name>
    <dbReference type="NCBI Taxonomy" id="2315862"/>
    <lineage>
        <taxon>Bacteria</taxon>
        <taxon>Pseudomonadati</taxon>
        <taxon>Bacteroidota</taxon>
        <taxon>Chitinophagia</taxon>
        <taxon>Chitinophagales</taxon>
        <taxon>Chitinophagaceae</taxon>
        <taxon>Paraflavitalea</taxon>
    </lineage>
</organism>
<keyword evidence="6" id="KW-1185">Reference proteome</keyword>
<proteinExistence type="predicted"/>
<dbReference type="SUPFAM" id="SSF53474">
    <property type="entry name" value="alpha/beta-Hydrolases"/>
    <property type="match status" value="1"/>
</dbReference>
<dbReference type="InterPro" id="IPR001375">
    <property type="entry name" value="Peptidase_S9_cat"/>
</dbReference>
<dbReference type="GO" id="GO:0004252">
    <property type="term" value="F:serine-type endopeptidase activity"/>
    <property type="evidence" value="ECO:0007669"/>
    <property type="project" value="TreeGrafter"/>
</dbReference>
<dbReference type="GO" id="GO:0006508">
    <property type="term" value="P:proteolysis"/>
    <property type="evidence" value="ECO:0007669"/>
    <property type="project" value="InterPro"/>
</dbReference>
<feature type="domain" description="Peptidase S9 prolyl oligopeptidase catalytic" evidence="4">
    <location>
        <begin position="793"/>
        <end position="972"/>
    </location>
</feature>
<dbReference type="Gene3D" id="3.40.50.1820">
    <property type="entry name" value="alpha/beta hydrolase"/>
    <property type="match status" value="1"/>
</dbReference>
<evidence type="ECO:0000313" key="6">
    <source>
        <dbReference type="Proteomes" id="UP000263900"/>
    </source>
</evidence>
<evidence type="ECO:0000259" key="4">
    <source>
        <dbReference type="Pfam" id="PF00326"/>
    </source>
</evidence>
<protein>
    <submittedName>
        <fullName evidence="5">S9 family peptidase</fullName>
    </submittedName>
</protein>
<feature type="region of interest" description="Disordered" evidence="3">
    <location>
        <begin position="182"/>
        <end position="225"/>
    </location>
</feature>
<dbReference type="EMBL" id="CP032157">
    <property type="protein sequence ID" value="AXY75105.1"/>
    <property type="molecule type" value="Genomic_DNA"/>
</dbReference>
<feature type="compositionally biased region" description="Low complexity" evidence="3">
    <location>
        <begin position="195"/>
        <end position="217"/>
    </location>
</feature>
<name>A0A3B7MTZ9_9BACT</name>
<keyword evidence="2" id="KW-0175">Coiled coil</keyword>
<feature type="coiled-coil region" evidence="2">
    <location>
        <begin position="154"/>
        <end position="181"/>
    </location>
</feature>
<dbReference type="PANTHER" id="PTHR42776:SF27">
    <property type="entry name" value="DIPEPTIDYL PEPTIDASE FAMILY MEMBER 6"/>
    <property type="match status" value="1"/>
</dbReference>
<evidence type="ECO:0000313" key="5">
    <source>
        <dbReference type="EMBL" id="AXY75105.1"/>
    </source>
</evidence>
<dbReference type="SUPFAM" id="SSF82171">
    <property type="entry name" value="DPP6 N-terminal domain-like"/>
    <property type="match status" value="1"/>
</dbReference>
<sequence>MAQKKPLDHSVYDGWQSIGERAISNNGKYVVYAVTPQEGDGTLVLQAADNSWKKEVPRGYSATITEDNRFAIFKIRPLFKDTRDARIKKKTPNDMPKDSLGIVELGKDSVTKIARVKSFKSPEKGTGQWMAYLLDKPLPEATRPAGRPDSLTQLNNLMRAADSLARVADSLRKKVTEAQTKGLAVLQPASRREAGAGSNTGNNNAAAGAPNAGNRPAAGGGGGRGGGRFGGGASFSAASDGEEGTELVLRNLYTGEEKIYKLVSDYYFSQTGNVLILKTTQQNGNNASAPALLWTSLPDGKVDTIMRKFNDLKSVSLDETGSQLAFVAERDSVTKALLKFYKLWYYKPGMDSARIQVDRSTAGVSKGLSVSENYVLTFSKDAKKLFFGLAEIRKPKDTTLVDFETARLDIWHYNDDYLQPQQLVQLNNDLRRSYTSVLNIASGKVVQLGTDSSENIQLVDEGNANFVLGTSSKGNRVEAQWQGFARQRAYIISTEDGSKKLVKEKQRGFFSVSPKGNFVIWYDMPGKQYFTYQVSTGTIRNITQKVPTHLYDDEDDHPDDPSSFGTAGWLENDAAVLINDRYDIWQVDPTGEKLPVNVTGGYGKKNRTVLRYVRTDREARFLKADEQILLDAFNRTNKYDGYYTKKINVAGDPIQLSMEPYSHIPPVKAKQADAFVLGRMNVQEAANVFTTSDFKNFTRLSSINPQQKDYNWLTSELVKWKMFDGKEAEGLLFKPENFDPKKKYPVIFYFYEQDADGLYNYRAPAPSASTVNIAYFVSNGYLVFDPNIYYKNGEPGESAYNSVVSAAKHMAKMPWVDSTKMAIQGQSWGGYQVAYLVTRTKMFAAAGAGAPVANMTSAYGGIRWGTGLNRQFQYEHSQSRIGATLWQKPDLYLKNSPLFKADKVTTPILIMHNDADGAVPWYQGIEYFTALRRLGKKAWMLQYNGEDHNLVERRNRKDLSIRLAQFFDHFLKGAPAAKWIAEGVPATDKGIDWGTELEEKKGF</sequence>